<keyword evidence="5" id="KW-1185">Reference proteome</keyword>
<dbReference type="RefSeq" id="WP_354088466.1">
    <property type="nucleotide sequence ID" value="NZ_JBEPTF010000001.1"/>
</dbReference>
<organism evidence="4 5">
    <name type="scientific">Brevundimonas faecalis</name>
    <dbReference type="NCBI Taxonomy" id="947378"/>
    <lineage>
        <taxon>Bacteria</taxon>
        <taxon>Pseudomonadati</taxon>
        <taxon>Pseudomonadota</taxon>
        <taxon>Alphaproteobacteria</taxon>
        <taxon>Caulobacterales</taxon>
        <taxon>Caulobacteraceae</taxon>
        <taxon>Brevundimonas</taxon>
    </lineage>
</organism>
<dbReference type="SUPFAM" id="SSF53474">
    <property type="entry name" value="alpha/beta-Hydrolases"/>
    <property type="match status" value="1"/>
</dbReference>
<dbReference type="Pfam" id="PF00930">
    <property type="entry name" value="DPPIV_N"/>
    <property type="match status" value="1"/>
</dbReference>
<name>A0ABV2RBY2_9CAUL</name>
<proteinExistence type="predicted"/>
<sequence>MKRLSALAVLLMSSAAPLALGTALVTPTAAIAVEAEAGVRLPASVYARAEAVLPQHVDELIFGLSVRPQWIGDNAEFWFERKTPPGRDYVLVDPTSGQTRPLFDHDLLTERLAVASGKPLARKDLQLKGLKVDAETRRLEFSHDGRNWRFDPASGSVEAAAEASKGATSPDGRWRAEVRDGDLVVISIADSSERRLTQDGGASPYATPLINLNDMVAQGTSEPSVRPAIRWSPDSRYIATYRINRDHARRLSLVQSTPKDGGPPRALDYLYPLTGDTETPMVEGVFFEVESGRRIPMASPARPVLYYGGPYYEWSADSRAVFERAPTRGYGALQLHRIEAATGEARLLTEDRSDTYVDYYGHFWSYDDETDTHYWTADPDGYAHVYAVDAKTGVRRQITSGDWRARTVAGADHRARRLLIVGSGKEAGRDPYLRHLYSVSATGGQTRLLTPEAMDHDVSVSPDGRFFVDNMSTIDQPTRSVLRRSSDGRILMELGRADVAAYLAAGYRMPEPFQTLAADGVTPIYGALFKPADFDPTKRYPIIEDIYTGPHHVMTPKSFEAAMMSRNANSIAQLGVIAVTIDGRGTWGRSRAFQQVAYKNLHAVGLEDHIAGIRAVAARNAWMDPKRVGIYGFSAGGYDVVRAMTRHPEFYKVGVTASGNHDNRLDKAIWNEQWMGSELGPLYDENSNITWAPKLEGRLFVAHGELDENVPPAASLRLVDALIKSNKDFDFLMVPNADHYLDAVPYYQRRRWDFFVRELLHVAPPEAYQMRAFD</sequence>
<protein>
    <submittedName>
        <fullName evidence="4">Dipeptidyl-peptidase-4</fullName>
        <ecNumber evidence="4">3.4.14.5</ecNumber>
    </submittedName>
</protein>
<keyword evidence="1" id="KW-0732">Signal</keyword>
<feature type="chain" id="PRO_5045060147" evidence="1">
    <location>
        <begin position="20"/>
        <end position="774"/>
    </location>
</feature>
<comment type="caution">
    <text evidence="4">The sequence shown here is derived from an EMBL/GenBank/DDBJ whole genome shotgun (WGS) entry which is preliminary data.</text>
</comment>
<dbReference type="PANTHER" id="PTHR11731:SF118">
    <property type="entry name" value="BLR1971 PROTEIN"/>
    <property type="match status" value="1"/>
</dbReference>
<gene>
    <name evidence="4" type="ORF">ABIE19_001457</name>
</gene>
<evidence type="ECO:0000313" key="4">
    <source>
        <dbReference type="EMBL" id="MET4683548.1"/>
    </source>
</evidence>
<dbReference type="InterPro" id="IPR002469">
    <property type="entry name" value="Peptidase_S9B_N"/>
</dbReference>
<feature type="domain" description="Peptidase S9 prolyl oligopeptidase catalytic" evidence="2">
    <location>
        <begin position="565"/>
        <end position="759"/>
    </location>
</feature>
<dbReference type="EMBL" id="JBEPTF010000001">
    <property type="protein sequence ID" value="MET4683548.1"/>
    <property type="molecule type" value="Genomic_DNA"/>
</dbReference>
<dbReference type="Gene3D" id="3.40.50.1820">
    <property type="entry name" value="alpha/beta hydrolase"/>
    <property type="match status" value="1"/>
</dbReference>
<dbReference type="Pfam" id="PF00326">
    <property type="entry name" value="Peptidase_S9"/>
    <property type="match status" value="1"/>
</dbReference>
<dbReference type="EC" id="3.4.14.5" evidence="4"/>
<evidence type="ECO:0000256" key="1">
    <source>
        <dbReference type="SAM" id="SignalP"/>
    </source>
</evidence>
<evidence type="ECO:0000259" key="3">
    <source>
        <dbReference type="Pfam" id="PF00930"/>
    </source>
</evidence>
<feature type="domain" description="Dipeptidylpeptidase IV N-terminal" evidence="3">
    <location>
        <begin position="162"/>
        <end position="477"/>
    </location>
</feature>
<accession>A0ABV2RBY2</accession>
<evidence type="ECO:0000259" key="2">
    <source>
        <dbReference type="Pfam" id="PF00326"/>
    </source>
</evidence>
<evidence type="ECO:0000313" key="5">
    <source>
        <dbReference type="Proteomes" id="UP001549313"/>
    </source>
</evidence>
<dbReference type="PANTHER" id="PTHR11731">
    <property type="entry name" value="PROTEASE FAMILY S9B,C DIPEPTIDYL-PEPTIDASE IV-RELATED"/>
    <property type="match status" value="1"/>
</dbReference>
<dbReference type="InterPro" id="IPR029058">
    <property type="entry name" value="AB_hydrolase_fold"/>
</dbReference>
<dbReference type="Gene3D" id="2.140.10.30">
    <property type="entry name" value="Dipeptidylpeptidase IV, N-terminal domain"/>
    <property type="match status" value="1"/>
</dbReference>
<reference evidence="4 5" key="1">
    <citation type="submission" date="2024-06" db="EMBL/GenBank/DDBJ databases">
        <title>Sorghum-associated microbial communities from plants grown in Nebraska, USA.</title>
        <authorList>
            <person name="Schachtman D."/>
        </authorList>
    </citation>
    <scope>NUCLEOTIDE SEQUENCE [LARGE SCALE GENOMIC DNA]</scope>
    <source>
        <strain evidence="4 5">2814</strain>
    </source>
</reference>
<dbReference type="InterPro" id="IPR001375">
    <property type="entry name" value="Peptidase_S9_cat"/>
</dbReference>
<dbReference type="Proteomes" id="UP001549313">
    <property type="component" value="Unassembled WGS sequence"/>
</dbReference>
<dbReference type="InterPro" id="IPR050278">
    <property type="entry name" value="Serine_Prot_S9B/DPPIV"/>
</dbReference>
<keyword evidence="4" id="KW-0378">Hydrolase</keyword>
<dbReference type="GO" id="GO:0008239">
    <property type="term" value="F:dipeptidyl-peptidase activity"/>
    <property type="evidence" value="ECO:0007669"/>
    <property type="project" value="UniProtKB-EC"/>
</dbReference>
<dbReference type="SUPFAM" id="SSF82171">
    <property type="entry name" value="DPP6 N-terminal domain-like"/>
    <property type="match status" value="1"/>
</dbReference>
<feature type="signal peptide" evidence="1">
    <location>
        <begin position="1"/>
        <end position="19"/>
    </location>
</feature>